<accession>A0A8S2U2W7</accession>
<dbReference type="Proteomes" id="UP000681720">
    <property type="component" value="Unassembled WGS sequence"/>
</dbReference>
<comment type="caution">
    <text evidence="5">The sequence shown here is derived from an EMBL/GenBank/DDBJ whole genome shotgun (WGS) entry which is preliminary data.</text>
</comment>
<dbReference type="PANTHER" id="PTHR45641:SF1">
    <property type="entry name" value="AAA+ ATPASE DOMAIN-CONTAINING PROTEIN"/>
    <property type="match status" value="1"/>
</dbReference>
<organism evidence="5 6">
    <name type="scientific">Rotaria magnacalcarata</name>
    <dbReference type="NCBI Taxonomy" id="392030"/>
    <lineage>
        <taxon>Eukaryota</taxon>
        <taxon>Metazoa</taxon>
        <taxon>Spiralia</taxon>
        <taxon>Gnathifera</taxon>
        <taxon>Rotifera</taxon>
        <taxon>Eurotatoria</taxon>
        <taxon>Bdelloidea</taxon>
        <taxon>Philodinida</taxon>
        <taxon>Philodinidae</taxon>
        <taxon>Rotaria</taxon>
    </lineage>
</organism>
<feature type="non-terminal residue" evidence="5">
    <location>
        <position position="1"/>
    </location>
</feature>
<reference evidence="5" key="1">
    <citation type="submission" date="2021-02" db="EMBL/GenBank/DDBJ databases">
        <authorList>
            <person name="Nowell W R."/>
        </authorList>
    </citation>
    <scope>NUCLEOTIDE SEQUENCE</scope>
</reference>
<dbReference type="SUPFAM" id="SSF48452">
    <property type="entry name" value="TPR-like"/>
    <property type="match status" value="1"/>
</dbReference>
<evidence type="ECO:0000313" key="3">
    <source>
        <dbReference type="EMBL" id="CAF4195509.1"/>
    </source>
</evidence>
<evidence type="ECO:0000313" key="4">
    <source>
        <dbReference type="EMBL" id="CAF4302164.1"/>
    </source>
</evidence>
<dbReference type="Proteomes" id="UP000681967">
    <property type="component" value="Unassembled WGS sequence"/>
</dbReference>
<evidence type="ECO:0000256" key="2">
    <source>
        <dbReference type="ARBA" id="ARBA00022803"/>
    </source>
</evidence>
<evidence type="ECO:0000256" key="1">
    <source>
        <dbReference type="ARBA" id="ARBA00022737"/>
    </source>
</evidence>
<dbReference type="Pfam" id="PF13374">
    <property type="entry name" value="TPR_10"/>
    <property type="match status" value="1"/>
</dbReference>
<proteinExistence type="predicted"/>
<keyword evidence="1" id="KW-0677">Repeat</keyword>
<protein>
    <recommendedName>
        <fullName evidence="7">Kinesin light chain</fullName>
    </recommendedName>
</protein>
<gene>
    <name evidence="3" type="ORF">BYL167_LOCUS23427</name>
    <name evidence="5" type="ORF">GIL414_LOCUS26610</name>
    <name evidence="4" type="ORF">SMN809_LOCUS26155</name>
</gene>
<dbReference type="AlphaFoldDB" id="A0A8S2U2W7"/>
<keyword evidence="2" id="KW-0802">TPR repeat</keyword>
<evidence type="ECO:0000313" key="6">
    <source>
        <dbReference type="Proteomes" id="UP000681720"/>
    </source>
</evidence>
<dbReference type="PANTHER" id="PTHR45641">
    <property type="entry name" value="TETRATRICOPEPTIDE REPEAT PROTEIN (AFU_ORTHOLOGUE AFUA_6G03870)"/>
    <property type="match status" value="1"/>
</dbReference>
<evidence type="ECO:0008006" key="7">
    <source>
        <dbReference type="Google" id="ProtNLM"/>
    </source>
</evidence>
<dbReference type="Gene3D" id="1.25.40.10">
    <property type="entry name" value="Tetratricopeptide repeat domain"/>
    <property type="match status" value="1"/>
</dbReference>
<dbReference type="EMBL" id="CAJOBJ010039537">
    <property type="protein sequence ID" value="CAF4318701.1"/>
    <property type="molecule type" value="Genomic_DNA"/>
</dbReference>
<dbReference type="EMBL" id="CAJOBH010016784">
    <property type="protein sequence ID" value="CAF4195509.1"/>
    <property type="molecule type" value="Genomic_DNA"/>
</dbReference>
<sequence>MRYNAIGTIHRMKNEYDIALVWLNKGIKLLEKGDNIDHSKMAHFCNNIATIYEKKGDDVEALNFNKKALTIRKQHLPSNHPDI</sequence>
<feature type="non-terminal residue" evidence="5">
    <location>
        <position position="83"/>
    </location>
</feature>
<evidence type="ECO:0000313" key="5">
    <source>
        <dbReference type="EMBL" id="CAF4318701.1"/>
    </source>
</evidence>
<dbReference type="Proteomes" id="UP000676336">
    <property type="component" value="Unassembled WGS sequence"/>
</dbReference>
<dbReference type="InterPro" id="IPR011990">
    <property type="entry name" value="TPR-like_helical_dom_sf"/>
</dbReference>
<dbReference type="EMBL" id="CAJOBI010036424">
    <property type="protein sequence ID" value="CAF4302164.1"/>
    <property type="molecule type" value="Genomic_DNA"/>
</dbReference>
<name>A0A8S2U2W7_9BILA</name>